<reference evidence="1" key="4">
    <citation type="submission" date="2019-03" db="UniProtKB">
        <authorList>
            <consortium name="EnsemblPlants"/>
        </authorList>
    </citation>
    <scope>IDENTIFICATION</scope>
</reference>
<dbReference type="AlphaFoldDB" id="A0A453Q9C1"/>
<keyword evidence="2" id="KW-1185">Reference proteome</keyword>
<reference evidence="2" key="2">
    <citation type="journal article" date="2017" name="Nat. Plants">
        <title>The Aegilops tauschii genome reveals multiple impacts of transposons.</title>
        <authorList>
            <person name="Zhao G."/>
            <person name="Zou C."/>
            <person name="Li K."/>
            <person name="Wang K."/>
            <person name="Li T."/>
            <person name="Gao L."/>
            <person name="Zhang X."/>
            <person name="Wang H."/>
            <person name="Yang Z."/>
            <person name="Liu X."/>
            <person name="Jiang W."/>
            <person name="Mao L."/>
            <person name="Kong X."/>
            <person name="Jiao Y."/>
            <person name="Jia J."/>
        </authorList>
    </citation>
    <scope>NUCLEOTIDE SEQUENCE [LARGE SCALE GENOMIC DNA]</scope>
    <source>
        <strain evidence="2">cv. AL8/78</strain>
    </source>
</reference>
<accession>A0A453Q9C1</accession>
<reference evidence="1" key="5">
    <citation type="journal article" date="2021" name="G3 (Bethesda)">
        <title>Aegilops tauschii genome assembly Aet v5.0 features greater sequence contiguity and improved annotation.</title>
        <authorList>
            <person name="Wang L."/>
            <person name="Zhu T."/>
            <person name="Rodriguez J.C."/>
            <person name="Deal K.R."/>
            <person name="Dubcovsky J."/>
            <person name="McGuire P.E."/>
            <person name="Lux T."/>
            <person name="Spannagl M."/>
            <person name="Mayer K.F.X."/>
            <person name="Baldrich P."/>
            <person name="Meyers B.C."/>
            <person name="Huo N."/>
            <person name="Gu Y.Q."/>
            <person name="Zhou H."/>
            <person name="Devos K.M."/>
            <person name="Bennetzen J.L."/>
            <person name="Unver T."/>
            <person name="Budak H."/>
            <person name="Gulick P.J."/>
            <person name="Galiba G."/>
            <person name="Kalapos B."/>
            <person name="Nelson D.R."/>
            <person name="Li P."/>
            <person name="You F.M."/>
            <person name="Luo M.C."/>
            <person name="Dvorak J."/>
        </authorList>
    </citation>
    <scope>NUCLEOTIDE SEQUENCE [LARGE SCALE GENOMIC DNA]</scope>
    <source>
        <strain evidence="1">cv. AL8/78</strain>
    </source>
</reference>
<evidence type="ECO:0000313" key="1">
    <source>
        <dbReference type="EnsemblPlants" id="AET7Gv20006100.4"/>
    </source>
</evidence>
<reference evidence="1" key="3">
    <citation type="journal article" date="2017" name="Nature">
        <title>Genome sequence of the progenitor of the wheat D genome Aegilops tauschii.</title>
        <authorList>
            <person name="Luo M.C."/>
            <person name="Gu Y.Q."/>
            <person name="Puiu D."/>
            <person name="Wang H."/>
            <person name="Twardziok S.O."/>
            <person name="Deal K.R."/>
            <person name="Huo N."/>
            <person name="Zhu T."/>
            <person name="Wang L."/>
            <person name="Wang Y."/>
            <person name="McGuire P.E."/>
            <person name="Liu S."/>
            <person name="Long H."/>
            <person name="Ramasamy R.K."/>
            <person name="Rodriguez J.C."/>
            <person name="Van S.L."/>
            <person name="Yuan L."/>
            <person name="Wang Z."/>
            <person name="Xia Z."/>
            <person name="Xiao L."/>
            <person name="Anderson O.D."/>
            <person name="Ouyang S."/>
            <person name="Liang Y."/>
            <person name="Zimin A.V."/>
            <person name="Pertea G."/>
            <person name="Qi P."/>
            <person name="Bennetzen J.L."/>
            <person name="Dai X."/>
            <person name="Dawson M.W."/>
            <person name="Muller H.G."/>
            <person name="Kugler K."/>
            <person name="Rivarola-Duarte L."/>
            <person name="Spannagl M."/>
            <person name="Mayer K.F.X."/>
            <person name="Lu F.H."/>
            <person name="Bevan M.W."/>
            <person name="Leroy P."/>
            <person name="Li P."/>
            <person name="You F.M."/>
            <person name="Sun Q."/>
            <person name="Liu Z."/>
            <person name="Lyons E."/>
            <person name="Wicker T."/>
            <person name="Salzberg S.L."/>
            <person name="Devos K.M."/>
            <person name="Dvorak J."/>
        </authorList>
    </citation>
    <scope>NUCLEOTIDE SEQUENCE [LARGE SCALE GENOMIC DNA]</scope>
    <source>
        <strain evidence="1">cv. AL8/78</strain>
    </source>
</reference>
<dbReference type="Proteomes" id="UP000015105">
    <property type="component" value="Chromosome 7D"/>
</dbReference>
<reference evidence="2" key="1">
    <citation type="journal article" date="2014" name="Science">
        <title>Ancient hybridizations among the ancestral genomes of bread wheat.</title>
        <authorList>
            <consortium name="International Wheat Genome Sequencing Consortium,"/>
            <person name="Marcussen T."/>
            <person name="Sandve S.R."/>
            <person name="Heier L."/>
            <person name="Spannagl M."/>
            <person name="Pfeifer M."/>
            <person name="Jakobsen K.S."/>
            <person name="Wulff B.B."/>
            <person name="Steuernagel B."/>
            <person name="Mayer K.F."/>
            <person name="Olsen O.A."/>
        </authorList>
    </citation>
    <scope>NUCLEOTIDE SEQUENCE [LARGE SCALE GENOMIC DNA]</scope>
    <source>
        <strain evidence="2">cv. AL8/78</strain>
    </source>
</reference>
<name>A0A453Q9C1_AEGTS</name>
<protein>
    <submittedName>
        <fullName evidence="1">Uncharacterized protein</fullName>
    </submittedName>
</protein>
<dbReference type="Gramene" id="AET7Gv20006100.4">
    <property type="protein sequence ID" value="AET7Gv20006100.4"/>
    <property type="gene ID" value="AET7Gv20006100"/>
</dbReference>
<evidence type="ECO:0000313" key="2">
    <source>
        <dbReference type="Proteomes" id="UP000015105"/>
    </source>
</evidence>
<organism evidence="1 2">
    <name type="scientific">Aegilops tauschii subsp. strangulata</name>
    <name type="common">Goatgrass</name>
    <dbReference type="NCBI Taxonomy" id="200361"/>
    <lineage>
        <taxon>Eukaryota</taxon>
        <taxon>Viridiplantae</taxon>
        <taxon>Streptophyta</taxon>
        <taxon>Embryophyta</taxon>
        <taxon>Tracheophyta</taxon>
        <taxon>Spermatophyta</taxon>
        <taxon>Magnoliopsida</taxon>
        <taxon>Liliopsida</taxon>
        <taxon>Poales</taxon>
        <taxon>Poaceae</taxon>
        <taxon>BOP clade</taxon>
        <taxon>Pooideae</taxon>
        <taxon>Triticodae</taxon>
        <taxon>Triticeae</taxon>
        <taxon>Triticinae</taxon>
        <taxon>Aegilops</taxon>
    </lineage>
</organism>
<proteinExistence type="predicted"/>
<dbReference type="EnsemblPlants" id="AET7Gv20006100.4">
    <property type="protein sequence ID" value="AET7Gv20006100.4"/>
    <property type="gene ID" value="AET7Gv20006100"/>
</dbReference>
<sequence>MHCQSFSGLHVPLVQAGALPEEFVGADVGACGRRRWPTVAGRRGHNSGLAAPTSDCSVHLNGDIKEDIEINWDGTGHVLRTRG</sequence>